<proteinExistence type="predicted"/>
<feature type="chain" id="PRO_5011988322" evidence="3">
    <location>
        <begin position="21"/>
        <end position="277"/>
    </location>
</feature>
<accession>A0A1Y2LZU4</accession>
<evidence type="ECO:0000256" key="2">
    <source>
        <dbReference type="SAM" id="Phobius"/>
    </source>
</evidence>
<protein>
    <submittedName>
        <fullName evidence="4">Uncharacterized protein</fullName>
    </submittedName>
</protein>
<feature type="region of interest" description="Disordered" evidence="1">
    <location>
        <begin position="167"/>
        <end position="190"/>
    </location>
</feature>
<dbReference type="AlphaFoldDB" id="A0A1Y2LZU4"/>
<evidence type="ECO:0000256" key="1">
    <source>
        <dbReference type="SAM" id="MobiDB-lite"/>
    </source>
</evidence>
<dbReference type="EMBL" id="KZ107844">
    <property type="protein sequence ID" value="OSS49263.1"/>
    <property type="molecule type" value="Genomic_DNA"/>
</dbReference>
<feature type="compositionally biased region" description="Polar residues" evidence="1">
    <location>
        <begin position="223"/>
        <end position="232"/>
    </location>
</feature>
<feature type="region of interest" description="Disordered" evidence="1">
    <location>
        <begin position="223"/>
        <end position="253"/>
    </location>
</feature>
<sequence>MFSTTALVLCLVILLRTISASPLPHDHKLEKRNTTSQNVGSGFAIAICIVLLAGVFYYLGMNHERTKLWFSTRKAHAAAEPDEDPKTSTDSRGHKRQISCPLAVSSSAPIKPYDDPIEAPTPSVRCYELPIKEVHEMGLPSPRKPPPRASWLSLDRKPWWLKYPEQNETRESVRTSRQSTGTSRSKSMRSWFRGERGMEAVQESVPMPSPNTLLTPNTLPSPAIISSPNTPTAVHLNPEPTEEEERKSHGSALTPMDWSGLDYVRKIYVGRKSRVGL</sequence>
<feature type="transmembrane region" description="Helical" evidence="2">
    <location>
        <begin position="39"/>
        <end position="59"/>
    </location>
</feature>
<keyword evidence="2" id="KW-0472">Membrane</keyword>
<evidence type="ECO:0000256" key="3">
    <source>
        <dbReference type="SAM" id="SignalP"/>
    </source>
</evidence>
<reference evidence="4 5" key="1">
    <citation type="journal article" date="2017" name="Genome Announc.">
        <title>Genome sequence of the saprophytic ascomycete Epicoccum nigrum ICMP 19927 strain isolated from New Zealand.</title>
        <authorList>
            <person name="Fokin M."/>
            <person name="Fleetwood D."/>
            <person name="Weir B.S."/>
            <person name="Villas-Boas S.G."/>
        </authorList>
    </citation>
    <scope>NUCLEOTIDE SEQUENCE [LARGE SCALE GENOMIC DNA]</scope>
    <source>
        <strain evidence="4 5">ICMP 19927</strain>
    </source>
</reference>
<evidence type="ECO:0000313" key="4">
    <source>
        <dbReference type="EMBL" id="OSS49263.1"/>
    </source>
</evidence>
<keyword evidence="5" id="KW-1185">Reference proteome</keyword>
<dbReference type="InParanoid" id="A0A1Y2LZU4"/>
<feature type="compositionally biased region" description="Low complexity" evidence="1">
    <location>
        <begin position="175"/>
        <end position="185"/>
    </location>
</feature>
<feature type="region of interest" description="Disordered" evidence="1">
    <location>
        <begin position="77"/>
        <end position="98"/>
    </location>
</feature>
<name>A0A1Y2LZU4_EPING</name>
<gene>
    <name evidence="4" type="ORF">B5807_05567</name>
</gene>
<organism evidence="4 5">
    <name type="scientific">Epicoccum nigrum</name>
    <name type="common">Soil fungus</name>
    <name type="synonym">Epicoccum purpurascens</name>
    <dbReference type="NCBI Taxonomy" id="105696"/>
    <lineage>
        <taxon>Eukaryota</taxon>
        <taxon>Fungi</taxon>
        <taxon>Dikarya</taxon>
        <taxon>Ascomycota</taxon>
        <taxon>Pezizomycotina</taxon>
        <taxon>Dothideomycetes</taxon>
        <taxon>Pleosporomycetidae</taxon>
        <taxon>Pleosporales</taxon>
        <taxon>Pleosporineae</taxon>
        <taxon>Didymellaceae</taxon>
        <taxon>Epicoccum</taxon>
    </lineage>
</organism>
<keyword evidence="2" id="KW-0812">Transmembrane</keyword>
<evidence type="ECO:0000313" key="5">
    <source>
        <dbReference type="Proteomes" id="UP000193240"/>
    </source>
</evidence>
<keyword evidence="2" id="KW-1133">Transmembrane helix</keyword>
<feature type="signal peptide" evidence="3">
    <location>
        <begin position="1"/>
        <end position="20"/>
    </location>
</feature>
<keyword evidence="3" id="KW-0732">Signal</keyword>
<dbReference type="Proteomes" id="UP000193240">
    <property type="component" value="Unassembled WGS sequence"/>
</dbReference>